<keyword evidence="5" id="KW-1185">Reference proteome</keyword>
<dbReference type="OrthoDB" id="9768183at2"/>
<feature type="chain" id="PRO_5016610988" evidence="2">
    <location>
        <begin position="25"/>
        <end position="282"/>
    </location>
</feature>
<gene>
    <name evidence="4" type="ORF">DRV85_00785</name>
</gene>
<dbReference type="PANTHER" id="PTHR35936:SF17">
    <property type="entry name" value="ARGININE-BINDING EXTRACELLULAR PROTEIN ARTP"/>
    <property type="match status" value="1"/>
</dbReference>
<dbReference type="PANTHER" id="PTHR35936">
    <property type="entry name" value="MEMBRANE-BOUND LYTIC MUREIN TRANSGLYCOSYLASE F"/>
    <property type="match status" value="1"/>
</dbReference>
<comment type="caution">
    <text evidence="4">The sequence shown here is derived from an EMBL/GenBank/DDBJ whole genome shotgun (WGS) entry which is preliminary data.</text>
</comment>
<dbReference type="Gene3D" id="3.40.190.10">
    <property type="entry name" value="Periplasmic binding protein-like II"/>
    <property type="match status" value="2"/>
</dbReference>
<dbReference type="Proteomes" id="UP000253370">
    <property type="component" value="Unassembled WGS sequence"/>
</dbReference>
<feature type="domain" description="Solute-binding protein family 3/N-terminal" evidence="3">
    <location>
        <begin position="37"/>
        <end position="265"/>
    </location>
</feature>
<evidence type="ECO:0000256" key="1">
    <source>
        <dbReference type="ARBA" id="ARBA00022729"/>
    </source>
</evidence>
<evidence type="ECO:0000256" key="2">
    <source>
        <dbReference type="SAM" id="SignalP"/>
    </source>
</evidence>
<dbReference type="InterPro" id="IPR001638">
    <property type="entry name" value="Solute-binding_3/MltF_N"/>
</dbReference>
<protein>
    <submittedName>
        <fullName evidence="4">Ectoine/hydroxyectoine ABC transporter substrate-binding protein EhuB</fullName>
    </submittedName>
</protein>
<keyword evidence="1 2" id="KW-0732">Signal</keyword>
<dbReference type="RefSeq" id="WP_113287523.1">
    <property type="nucleotide sequence ID" value="NZ_QNTQ01000001.1"/>
</dbReference>
<evidence type="ECO:0000313" key="5">
    <source>
        <dbReference type="Proteomes" id="UP000253370"/>
    </source>
</evidence>
<name>A0A365UDG1_9RHOB</name>
<proteinExistence type="predicted"/>
<sequence length="282" mass="30217">MRRTILKLAVSAAALFAVSPIAAAAGPLMDRIEAGESIRIGFANEVPWAYPGEGNQPLGFVNAFALGVLENMGYDNIEPVVTDWGGLIPGLKANRFDIITGGMYILESRCENVAFSDPMGVFGDAFIVAEGNPMDIQNYQDILEKDATLVTGAGFNIVEVAKDEGIPESNIMTVPGPTEILAAVRAGRADAGGVTYFTARNLAEQSDGAVSVTDPGQMPEDTLNWVGIAFRPSDQDFLEQFNAAMNDYLGSEEMLAAVEEYGYTEAQLPGDDVTTEWVCENR</sequence>
<dbReference type="Pfam" id="PF00497">
    <property type="entry name" value="SBP_bac_3"/>
    <property type="match status" value="1"/>
</dbReference>
<evidence type="ECO:0000259" key="3">
    <source>
        <dbReference type="SMART" id="SM00062"/>
    </source>
</evidence>
<evidence type="ECO:0000313" key="4">
    <source>
        <dbReference type="EMBL" id="RBI87500.1"/>
    </source>
</evidence>
<organism evidence="4 5">
    <name type="scientific">Rhodosalinus halophilus</name>
    <dbReference type="NCBI Taxonomy" id="2259333"/>
    <lineage>
        <taxon>Bacteria</taxon>
        <taxon>Pseudomonadati</taxon>
        <taxon>Pseudomonadota</taxon>
        <taxon>Alphaproteobacteria</taxon>
        <taxon>Rhodobacterales</taxon>
        <taxon>Paracoccaceae</taxon>
        <taxon>Rhodosalinus</taxon>
    </lineage>
</organism>
<accession>A0A365UDG1</accession>
<feature type="signal peptide" evidence="2">
    <location>
        <begin position="1"/>
        <end position="24"/>
    </location>
</feature>
<reference evidence="4 5" key="1">
    <citation type="submission" date="2018-07" db="EMBL/GenBank/DDBJ databases">
        <title>Rhodosalinus sp. strain E84T genomic sequence and assembly.</title>
        <authorList>
            <person name="Liu Z.-W."/>
            <person name="Lu D.-C."/>
        </authorList>
    </citation>
    <scope>NUCLEOTIDE SEQUENCE [LARGE SCALE GENOMIC DNA]</scope>
    <source>
        <strain evidence="4 5">E84</strain>
    </source>
</reference>
<dbReference type="SMART" id="SM00062">
    <property type="entry name" value="PBPb"/>
    <property type="match status" value="1"/>
</dbReference>
<dbReference type="EMBL" id="QNTQ01000001">
    <property type="protein sequence ID" value="RBI87500.1"/>
    <property type="molecule type" value="Genomic_DNA"/>
</dbReference>
<dbReference type="AlphaFoldDB" id="A0A365UDG1"/>
<dbReference type="SUPFAM" id="SSF53850">
    <property type="entry name" value="Periplasmic binding protein-like II"/>
    <property type="match status" value="1"/>
</dbReference>